<gene>
    <name evidence="15" type="primary">dak1</name>
    <name evidence="15" type="ORF">SOMG_01835</name>
</gene>
<evidence type="ECO:0000256" key="4">
    <source>
        <dbReference type="ARBA" id="ARBA00022679"/>
    </source>
</evidence>
<sequence>MDKHFINDPDVLVKGALKSLTSLNKTLTVHEEGKFIYYHEYNKKNVSVISGGGAGHEPTHSSFVGKGMLSATICGSIFASPSSKQINAGIKQVKSDAGTLVICKNYTGDVLHFAMAVEKERAAGRQAELVAVGDDVSVGRAKSGKVGRRGLAGTVLVHKLAGAAACHGIALEGLVKLCRAANDNMVSINASLAHVHVPGQGARSEDECMAHDEMELGMGIHNEPGCRRISPIPSIDELVSEMLKQLLDQSDKDRAYVNINSEDEVVLVMNNLGGLSLLEFSAVSSKVEEALAEQYSIHPVRVYAGTFTTSLNGLGFGITLFRTTDLVNINGKDISFIDLLDEPVEAIGWPYCQPANRNSKNKIGNISIQEAHADIHSPVKINKEAVRRIILTAMQNVIDAEPEITKFDTIAGDGDCGTTLKRGAEGVADFVKSDKFCDDPIRLVRDIADVIEDNMDGTSGALYAIFFHGFAKGVKDHLQEKKDVSTKMWSSALNAALNTLFKYTPARPGDRTMCDALVPFVEKFVETDNIHAAVKTAREGAESTAYLQAKLGRAVYVGGDVKVPDAGALGVAAIVEGFAK</sequence>
<dbReference type="Pfam" id="PF02733">
    <property type="entry name" value="Dak1"/>
    <property type="match status" value="1"/>
</dbReference>
<dbReference type="GO" id="GO:0019563">
    <property type="term" value="P:glycerol catabolic process"/>
    <property type="evidence" value="ECO:0007669"/>
    <property type="project" value="TreeGrafter"/>
</dbReference>
<evidence type="ECO:0000256" key="10">
    <source>
        <dbReference type="ARBA" id="ARBA00048898"/>
    </source>
</evidence>
<reference evidence="15 16" key="1">
    <citation type="journal article" date="2023" name="G3 (Bethesda)">
        <title>A high-quality reference genome for the fission yeast Schizosaccharomyces osmophilus.</title>
        <authorList>
            <person name="Jia G.S."/>
            <person name="Zhang W.C."/>
            <person name="Liang Y."/>
            <person name="Liu X.H."/>
            <person name="Rhind N."/>
            <person name="Pidoux A."/>
            <person name="Brysch-Herzberg M."/>
            <person name="Du L.L."/>
        </authorList>
    </citation>
    <scope>NUCLEOTIDE SEQUENCE [LARGE SCALE GENOMIC DNA]</scope>
    <source>
        <strain evidence="15 16">CBS 15793</strain>
    </source>
</reference>
<name>A0AAE9WCG1_9SCHI</name>
<dbReference type="AlphaFoldDB" id="A0AAE9WCG1"/>
<dbReference type="GO" id="GO:0005829">
    <property type="term" value="C:cytosol"/>
    <property type="evidence" value="ECO:0007669"/>
    <property type="project" value="TreeGrafter"/>
</dbReference>
<keyword evidence="4" id="KW-0808">Transferase</keyword>
<dbReference type="FunFam" id="3.40.50.10440:FF:000001">
    <property type="entry name" value="Dihydroxyacetone kinase, DhaK subunit"/>
    <property type="match status" value="1"/>
</dbReference>
<dbReference type="PROSITE" id="PS51480">
    <property type="entry name" value="DHAL"/>
    <property type="match status" value="1"/>
</dbReference>
<dbReference type="FunFam" id="3.30.1180.20:FF:000001">
    <property type="entry name" value="Dihydroxyacetone kinase 1"/>
    <property type="match status" value="1"/>
</dbReference>
<comment type="pathway">
    <text evidence="2">Polyol metabolism; glycerol fermentation; glycerone phosphate from glycerol (oxidative route): step 2/2.</text>
</comment>
<feature type="binding site" evidence="12">
    <location>
        <begin position="53"/>
        <end position="56"/>
    </location>
    <ligand>
        <name>substrate</name>
    </ligand>
</feature>
<dbReference type="KEGG" id="som:SOMG_01835"/>
<dbReference type="InterPro" id="IPR012734">
    <property type="entry name" value="DhaK_ATP"/>
</dbReference>
<dbReference type="PROSITE" id="PS51481">
    <property type="entry name" value="DHAK"/>
    <property type="match status" value="1"/>
</dbReference>
<dbReference type="GO" id="GO:0004371">
    <property type="term" value="F:glycerone kinase activity"/>
    <property type="evidence" value="ECO:0007669"/>
    <property type="project" value="UniProtKB-EC"/>
</dbReference>
<dbReference type="GO" id="GO:0050354">
    <property type="term" value="F:triokinase activity"/>
    <property type="evidence" value="ECO:0007669"/>
    <property type="project" value="UniProtKB-EC"/>
</dbReference>
<evidence type="ECO:0000259" key="14">
    <source>
        <dbReference type="PROSITE" id="PS51481"/>
    </source>
</evidence>
<feature type="domain" description="DhaK" evidence="14">
    <location>
        <begin position="8"/>
        <end position="349"/>
    </location>
</feature>
<feature type="active site" description="Tele-hemiaminal-histidine intermediate" evidence="11">
    <location>
        <position position="221"/>
    </location>
</feature>
<comment type="catalytic activity">
    <reaction evidence="9">
        <text>D-glyceraldehyde + ATP = D-glyceraldehyde 3-phosphate + ADP + H(+)</text>
        <dbReference type="Rhea" id="RHEA:13941"/>
        <dbReference type="ChEBI" id="CHEBI:15378"/>
        <dbReference type="ChEBI" id="CHEBI:17378"/>
        <dbReference type="ChEBI" id="CHEBI:30616"/>
        <dbReference type="ChEBI" id="CHEBI:59776"/>
        <dbReference type="ChEBI" id="CHEBI:456216"/>
        <dbReference type="EC" id="2.7.1.28"/>
    </reaction>
</comment>
<dbReference type="GO" id="GO:0005524">
    <property type="term" value="F:ATP binding"/>
    <property type="evidence" value="ECO:0007669"/>
    <property type="project" value="UniProtKB-KW"/>
</dbReference>
<evidence type="ECO:0000313" key="16">
    <source>
        <dbReference type="Proteomes" id="UP001212411"/>
    </source>
</evidence>
<dbReference type="GeneID" id="80875317"/>
<comment type="similarity">
    <text evidence="3">Belongs to the dihydroxyacetone kinase (DAK) family.</text>
</comment>
<feature type="domain" description="DhaL" evidence="13">
    <location>
        <begin position="384"/>
        <end position="580"/>
    </location>
</feature>
<dbReference type="EMBL" id="CP115611">
    <property type="protein sequence ID" value="WBW72158.1"/>
    <property type="molecule type" value="Genomic_DNA"/>
</dbReference>
<dbReference type="InterPro" id="IPR050861">
    <property type="entry name" value="Dihydroxyacetone_Kinase"/>
</dbReference>
<dbReference type="PANTHER" id="PTHR28629">
    <property type="entry name" value="TRIOKINASE/FMN CYCLASE"/>
    <property type="match status" value="1"/>
</dbReference>
<protein>
    <submittedName>
        <fullName evidence="15">Dihydroxyacetone kinase Dak1</fullName>
    </submittedName>
</protein>
<dbReference type="Pfam" id="PF02734">
    <property type="entry name" value="Dak2"/>
    <property type="match status" value="1"/>
</dbReference>
<feature type="binding site" evidence="12">
    <location>
        <position position="109"/>
    </location>
    <ligand>
        <name>substrate</name>
    </ligand>
</feature>
<comment type="function">
    <text evidence="1">Catalyzes both the phosphorylation of dihydroxyacetone and of glyceraldehyde.</text>
</comment>
<dbReference type="Proteomes" id="UP001212411">
    <property type="component" value="Chromosome 1"/>
</dbReference>
<dbReference type="InterPro" id="IPR004006">
    <property type="entry name" value="DhaK_dom"/>
</dbReference>
<accession>A0AAE9WCG1</accession>
<dbReference type="Gene3D" id="1.25.40.340">
    <property type="match status" value="1"/>
</dbReference>
<dbReference type="InterPro" id="IPR036117">
    <property type="entry name" value="DhaL_dom_sf"/>
</dbReference>
<evidence type="ECO:0000256" key="5">
    <source>
        <dbReference type="ARBA" id="ARBA00022741"/>
    </source>
</evidence>
<keyword evidence="7" id="KW-0319">Glycerol metabolism</keyword>
<dbReference type="RefSeq" id="XP_056036401.1">
    <property type="nucleotide sequence ID" value="XM_056180628.1"/>
</dbReference>
<dbReference type="Gene3D" id="3.30.1180.20">
    <property type="entry name" value="Dihydroxyacetone kinase, domain 2"/>
    <property type="match status" value="1"/>
</dbReference>
<evidence type="ECO:0000256" key="12">
    <source>
        <dbReference type="PIRSR" id="PIRSR612734-2"/>
    </source>
</evidence>
<organism evidence="15 16">
    <name type="scientific">Schizosaccharomyces osmophilus</name>
    <dbReference type="NCBI Taxonomy" id="2545709"/>
    <lineage>
        <taxon>Eukaryota</taxon>
        <taxon>Fungi</taxon>
        <taxon>Dikarya</taxon>
        <taxon>Ascomycota</taxon>
        <taxon>Taphrinomycotina</taxon>
        <taxon>Schizosaccharomycetes</taxon>
        <taxon>Schizosaccharomycetales</taxon>
        <taxon>Schizosaccharomycetaceae</taxon>
        <taxon>Schizosaccharomyces</taxon>
    </lineage>
</organism>
<comment type="catalytic activity">
    <reaction evidence="10">
        <text>dihydroxyacetone + ATP = dihydroxyacetone phosphate + ADP + H(+)</text>
        <dbReference type="Rhea" id="RHEA:15773"/>
        <dbReference type="ChEBI" id="CHEBI:15378"/>
        <dbReference type="ChEBI" id="CHEBI:16016"/>
        <dbReference type="ChEBI" id="CHEBI:30616"/>
        <dbReference type="ChEBI" id="CHEBI:57642"/>
        <dbReference type="ChEBI" id="CHEBI:456216"/>
        <dbReference type="EC" id="2.7.1.29"/>
    </reaction>
</comment>
<dbReference type="PANTHER" id="PTHR28629:SF14">
    <property type="entry name" value="DIHYDROXYACETONE KINASE 1"/>
    <property type="match status" value="1"/>
</dbReference>
<evidence type="ECO:0000256" key="1">
    <source>
        <dbReference type="ARBA" id="ARBA00003264"/>
    </source>
</evidence>
<evidence type="ECO:0000256" key="9">
    <source>
        <dbReference type="ARBA" id="ARBA00047974"/>
    </source>
</evidence>
<evidence type="ECO:0000256" key="7">
    <source>
        <dbReference type="ARBA" id="ARBA00022798"/>
    </source>
</evidence>
<keyword evidence="8" id="KW-0067">ATP-binding</keyword>
<keyword evidence="5" id="KW-0547">Nucleotide-binding</keyword>
<dbReference type="InterPro" id="IPR004007">
    <property type="entry name" value="DhaL_dom"/>
</dbReference>
<evidence type="ECO:0000256" key="3">
    <source>
        <dbReference type="ARBA" id="ARBA00008757"/>
    </source>
</evidence>
<evidence type="ECO:0000313" key="15">
    <source>
        <dbReference type="EMBL" id="WBW72158.1"/>
    </source>
</evidence>
<evidence type="ECO:0000256" key="2">
    <source>
        <dbReference type="ARBA" id="ARBA00004778"/>
    </source>
</evidence>
<dbReference type="NCBIfam" id="TIGR02361">
    <property type="entry name" value="dak_ATP"/>
    <property type="match status" value="1"/>
</dbReference>
<evidence type="ECO:0000256" key="11">
    <source>
        <dbReference type="PIRSR" id="PIRSR612734-1"/>
    </source>
</evidence>
<dbReference type="SUPFAM" id="SSF101473">
    <property type="entry name" value="DhaL-like"/>
    <property type="match status" value="1"/>
</dbReference>
<keyword evidence="16" id="KW-1185">Reference proteome</keyword>
<dbReference type="Gene3D" id="3.40.50.10440">
    <property type="entry name" value="Dihydroxyacetone kinase, domain 1"/>
    <property type="match status" value="1"/>
</dbReference>
<keyword evidence="6 15" id="KW-0418">Kinase</keyword>
<evidence type="ECO:0000256" key="8">
    <source>
        <dbReference type="ARBA" id="ARBA00022840"/>
    </source>
</evidence>
<dbReference type="SMART" id="SM01120">
    <property type="entry name" value="Dak2"/>
    <property type="match status" value="1"/>
</dbReference>
<proteinExistence type="inferred from homology"/>
<evidence type="ECO:0000256" key="6">
    <source>
        <dbReference type="ARBA" id="ARBA00022777"/>
    </source>
</evidence>
<dbReference type="SUPFAM" id="SSF82549">
    <property type="entry name" value="DAK1/DegV-like"/>
    <property type="match status" value="1"/>
</dbReference>
<evidence type="ECO:0000259" key="13">
    <source>
        <dbReference type="PROSITE" id="PS51480"/>
    </source>
</evidence>
<dbReference type="FunFam" id="1.25.40.340:FF:000001">
    <property type="entry name" value="Dihydroxyacetone kinase 1"/>
    <property type="match status" value="1"/>
</dbReference>
<feature type="binding site" evidence="12">
    <location>
        <position position="104"/>
    </location>
    <ligand>
        <name>substrate</name>
    </ligand>
</feature>